<evidence type="ECO:0000313" key="1">
    <source>
        <dbReference type="EMBL" id="KAK3222554.1"/>
    </source>
</evidence>
<keyword evidence="2" id="KW-1185">Reference proteome</keyword>
<protein>
    <submittedName>
        <fullName evidence="1">Uncharacterized protein</fullName>
    </submittedName>
</protein>
<organism evidence="1 2">
    <name type="scientific">Dipteronia sinensis</name>
    <dbReference type="NCBI Taxonomy" id="43782"/>
    <lineage>
        <taxon>Eukaryota</taxon>
        <taxon>Viridiplantae</taxon>
        <taxon>Streptophyta</taxon>
        <taxon>Embryophyta</taxon>
        <taxon>Tracheophyta</taxon>
        <taxon>Spermatophyta</taxon>
        <taxon>Magnoliopsida</taxon>
        <taxon>eudicotyledons</taxon>
        <taxon>Gunneridae</taxon>
        <taxon>Pentapetalae</taxon>
        <taxon>rosids</taxon>
        <taxon>malvids</taxon>
        <taxon>Sapindales</taxon>
        <taxon>Sapindaceae</taxon>
        <taxon>Hippocastanoideae</taxon>
        <taxon>Acereae</taxon>
        <taxon>Dipteronia</taxon>
    </lineage>
</organism>
<dbReference type="Proteomes" id="UP001281410">
    <property type="component" value="Unassembled WGS sequence"/>
</dbReference>
<accession>A0AAE0AS48</accession>
<sequence>MACMRYRMVNGDNPRKITEPAETEKNRIIVKTERASERVSGFMSAGFDLAVVGAPLKLWISYSSTDLLSVIAVLLCCFEQSLNLVNPSVSMRLRPRRTCSGDFHIKHRYFYLLIFLRGDFT</sequence>
<dbReference type="EMBL" id="JANJYJ010000003">
    <property type="protein sequence ID" value="KAK3222554.1"/>
    <property type="molecule type" value="Genomic_DNA"/>
</dbReference>
<reference evidence="1" key="1">
    <citation type="journal article" date="2023" name="Plant J.">
        <title>Genome sequences and population genomics provide insights into the demographic history, inbreeding, and mutation load of two 'living fossil' tree species of Dipteronia.</title>
        <authorList>
            <person name="Feng Y."/>
            <person name="Comes H.P."/>
            <person name="Chen J."/>
            <person name="Zhu S."/>
            <person name="Lu R."/>
            <person name="Zhang X."/>
            <person name="Li P."/>
            <person name="Qiu J."/>
            <person name="Olsen K.M."/>
            <person name="Qiu Y."/>
        </authorList>
    </citation>
    <scope>NUCLEOTIDE SEQUENCE</scope>
    <source>
        <strain evidence="1">NBL</strain>
    </source>
</reference>
<name>A0AAE0AS48_9ROSI</name>
<gene>
    <name evidence="1" type="ORF">Dsin_009579</name>
</gene>
<evidence type="ECO:0000313" key="2">
    <source>
        <dbReference type="Proteomes" id="UP001281410"/>
    </source>
</evidence>
<comment type="caution">
    <text evidence="1">The sequence shown here is derived from an EMBL/GenBank/DDBJ whole genome shotgun (WGS) entry which is preliminary data.</text>
</comment>
<proteinExistence type="predicted"/>
<dbReference type="AlphaFoldDB" id="A0AAE0AS48"/>